<reference evidence="3" key="1">
    <citation type="journal article" date="2023" name="Int. J. Syst. Evol. Microbiol.">
        <title>Mesoterricola silvestris gen. nov., sp. nov., Mesoterricola sediminis sp. nov., Geothrix oryzae sp. nov., Geothrix edaphica sp. nov., Geothrix rubra sp. nov., and Geothrix limicola sp. nov., six novel members of Acidobacteriota isolated from soils.</title>
        <authorList>
            <person name="Itoh H."/>
            <person name="Sugisawa Y."/>
            <person name="Mise K."/>
            <person name="Xu Z."/>
            <person name="Kuniyasu M."/>
            <person name="Ushijima N."/>
            <person name="Kawano K."/>
            <person name="Kobayashi E."/>
            <person name="Shiratori Y."/>
            <person name="Masuda Y."/>
            <person name="Senoo K."/>
        </authorList>
    </citation>
    <scope>NUCLEOTIDE SEQUENCE [LARGE SCALE GENOMIC DNA]</scope>
    <source>
        <strain evidence="3">W79</strain>
    </source>
</reference>
<dbReference type="InterPro" id="IPR001387">
    <property type="entry name" value="Cro/C1-type_HTH"/>
</dbReference>
<dbReference type="EMBL" id="AP027080">
    <property type="protein sequence ID" value="BDU73511.1"/>
    <property type="molecule type" value="Genomic_DNA"/>
</dbReference>
<feature type="region of interest" description="Disordered" evidence="1">
    <location>
        <begin position="236"/>
        <end position="271"/>
    </location>
</feature>
<dbReference type="KEGG" id="msil:METEAL_26850"/>
<feature type="region of interest" description="Disordered" evidence="1">
    <location>
        <begin position="77"/>
        <end position="96"/>
    </location>
</feature>
<dbReference type="RefSeq" id="WP_316412182.1">
    <property type="nucleotide sequence ID" value="NZ_AP027080.1"/>
</dbReference>
<dbReference type="AlphaFoldDB" id="A0AA48GIE3"/>
<proteinExistence type="predicted"/>
<dbReference type="Proteomes" id="UP001238179">
    <property type="component" value="Chromosome"/>
</dbReference>
<accession>A0AA48GIE3</accession>
<organism evidence="2 3">
    <name type="scientific">Mesoterricola silvestris</name>
    <dbReference type="NCBI Taxonomy" id="2927979"/>
    <lineage>
        <taxon>Bacteria</taxon>
        <taxon>Pseudomonadati</taxon>
        <taxon>Acidobacteriota</taxon>
        <taxon>Holophagae</taxon>
        <taxon>Holophagales</taxon>
        <taxon>Holophagaceae</taxon>
        <taxon>Mesoterricola</taxon>
    </lineage>
</organism>
<dbReference type="SUPFAM" id="SSF47413">
    <property type="entry name" value="lambda repressor-like DNA-binding domains"/>
    <property type="match status" value="1"/>
</dbReference>
<dbReference type="InterPro" id="IPR010982">
    <property type="entry name" value="Lambda_DNA-bd_dom_sf"/>
</dbReference>
<dbReference type="CDD" id="cd00093">
    <property type="entry name" value="HTH_XRE"/>
    <property type="match status" value="1"/>
</dbReference>
<evidence type="ECO:0008006" key="4">
    <source>
        <dbReference type="Google" id="ProtNLM"/>
    </source>
</evidence>
<evidence type="ECO:0000313" key="2">
    <source>
        <dbReference type="EMBL" id="BDU73511.1"/>
    </source>
</evidence>
<gene>
    <name evidence="2" type="ORF">METEAL_26850</name>
</gene>
<dbReference type="Pfam" id="PF13413">
    <property type="entry name" value="HTH_25"/>
    <property type="match status" value="1"/>
</dbReference>
<dbReference type="GO" id="GO:0003677">
    <property type="term" value="F:DNA binding"/>
    <property type="evidence" value="ECO:0007669"/>
    <property type="project" value="InterPro"/>
</dbReference>
<evidence type="ECO:0000313" key="3">
    <source>
        <dbReference type="Proteomes" id="UP001238179"/>
    </source>
</evidence>
<protein>
    <recommendedName>
        <fullName evidence="4">Helix-turn-helix domain-containing protein</fullName>
    </recommendedName>
</protein>
<evidence type="ECO:0000256" key="1">
    <source>
        <dbReference type="SAM" id="MobiDB-lite"/>
    </source>
</evidence>
<name>A0AA48GIE3_9BACT</name>
<keyword evidence="3" id="KW-1185">Reference proteome</keyword>
<sequence length="271" mass="29518">MSRPEGAPHANGIGEALRQARIAHGLSLHALAFDLNLSVSLLEAVEAEAWDRVPAGRERPYTRQIAERLGVDPEAFPEQWNQLPGSVEQEPPDPRREHQERILMGALSAGTLLLVLWLVVPGRNLRRNQGQAEVVVDRAGPARWKPAVPEGPYPVVGEVLPEVPVNEEGVLVSLRAQDTCEVTVTPALGPAQKRSLRVSDPWRLRVKGPFSISLDNGGVAVLDVAGHRIRHGTAVGQPWTGNFGENGEWIVPESPEDRNPPTVPDTDQEGE</sequence>
<dbReference type="Gene3D" id="1.10.260.40">
    <property type="entry name" value="lambda repressor-like DNA-binding domains"/>
    <property type="match status" value="1"/>
</dbReference>